<accession>A0A2G9Q3V3</accession>
<proteinExistence type="predicted"/>
<dbReference type="EMBL" id="KZ055085">
    <property type="protein sequence ID" value="PIO10286.1"/>
    <property type="molecule type" value="Genomic_DNA"/>
</dbReference>
<reference evidence="2" key="1">
    <citation type="journal article" date="2017" name="Nat. Commun.">
        <title>The North American bullfrog draft genome provides insight into hormonal regulation of long noncoding RNA.</title>
        <authorList>
            <person name="Hammond S.A."/>
            <person name="Warren R.L."/>
            <person name="Vandervalk B.P."/>
            <person name="Kucuk E."/>
            <person name="Khan H."/>
            <person name="Gibb E.A."/>
            <person name="Pandoh P."/>
            <person name="Kirk H."/>
            <person name="Zhao Y."/>
            <person name="Jones M."/>
            <person name="Mungall A.J."/>
            <person name="Coope R."/>
            <person name="Pleasance S."/>
            <person name="Moore R.A."/>
            <person name="Holt R.A."/>
            <person name="Round J.M."/>
            <person name="Ohora S."/>
            <person name="Walle B.V."/>
            <person name="Veldhoen N."/>
            <person name="Helbing C.C."/>
            <person name="Birol I."/>
        </authorList>
    </citation>
    <scope>NUCLEOTIDE SEQUENCE [LARGE SCALE GENOMIC DNA]</scope>
</reference>
<protein>
    <submittedName>
        <fullName evidence="1">Uncharacterized protein</fullName>
    </submittedName>
</protein>
<sequence>MLPNDTWANTTKRLIGNLFFSTWSCCLLKPYISICIMQETLQTVVLCVYLI</sequence>
<dbReference type="AlphaFoldDB" id="A0A2G9Q3V3"/>
<evidence type="ECO:0000313" key="2">
    <source>
        <dbReference type="Proteomes" id="UP000228934"/>
    </source>
</evidence>
<name>A0A2G9Q3V3_AQUCT</name>
<evidence type="ECO:0000313" key="1">
    <source>
        <dbReference type="EMBL" id="PIO10286.1"/>
    </source>
</evidence>
<organism evidence="1 2">
    <name type="scientific">Aquarana catesbeiana</name>
    <name type="common">American bullfrog</name>
    <name type="synonym">Rana catesbeiana</name>
    <dbReference type="NCBI Taxonomy" id="8400"/>
    <lineage>
        <taxon>Eukaryota</taxon>
        <taxon>Metazoa</taxon>
        <taxon>Chordata</taxon>
        <taxon>Craniata</taxon>
        <taxon>Vertebrata</taxon>
        <taxon>Euteleostomi</taxon>
        <taxon>Amphibia</taxon>
        <taxon>Batrachia</taxon>
        <taxon>Anura</taxon>
        <taxon>Neobatrachia</taxon>
        <taxon>Ranoidea</taxon>
        <taxon>Ranidae</taxon>
        <taxon>Aquarana</taxon>
    </lineage>
</organism>
<dbReference type="Proteomes" id="UP000228934">
    <property type="component" value="Unassembled WGS sequence"/>
</dbReference>
<gene>
    <name evidence="1" type="ORF">AB205_0071800</name>
</gene>
<keyword evidence="2" id="KW-1185">Reference proteome</keyword>